<dbReference type="SUPFAM" id="SSF88946">
    <property type="entry name" value="Sigma2 domain of RNA polymerase sigma factors"/>
    <property type="match status" value="1"/>
</dbReference>
<dbReference type="InterPro" id="IPR007627">
    <property type="entry name" value="RNA_pol_sigma70_r2"/>
</dbReference>
<dbReference type="InterPro" id="IPR014284">
    <property type="entry name" value="RNA_pol_sigma-70_dom"/>
</dbReference>
<dbReference type="Gene3D" id="1.10.10.10">
    <property type="entry name" value="Winged helix-like DNA-binding domain superfamily/Winged helix DNA-binding domain"/>
    <property type="match status" value="1"/>
</dbReference>
<evidence type="ECO:0000256" key="6">
    <source>
        <dbReference type="RuleBase" id="RU000716"/>
    </source>
</evidence>
<dbReference type="PROSITE" id="PS01063">
    <property type="entry name" value="SIGMA70_ECF"/>
    <property type="match status" value="1"/>
</dbReference>
<dbReference type="AlphaFoldDB" id="A0A3A6PG93"/>
<organism evidence="8 9">
    <name type="scientific">Paenibacillus pinisoli</name>
    <dbReference type="NCBI Taxonomy" id="1276110"/>
    <lineage>
        <taxon>Bacteria</taxon>
        <taxon>Bacillati</taxon>
        <taxon>Bacillota</taxon>
        <taxon>Bacilli</taxon>
        <taxon>Bacillales</taxon>
        <taxon>Paenibacillaceae</taxon>
        <taxon>Paenibacillus</taxon>
    </lineage>
</organism>
<dbReference type="GO" id="GO:0006352">
    <property type="term" value="P:DNA-templated transcription initiation"/>
    <property type="evidence" value="ECO:0007669"/>
    <property type="project" value="InterPro"/>
</dbReference>
<dbReference type="InterPro" id="IPR013249">
    <property type="entry name" value="RNA_pol_sigma70_r4_t2"/>
</dbReference>
<dbReference type="SUPFAM" id="SSF88659">
    <property type="entry name" value="Sigma3 and sigma4 domains of RNA polymerase sigma factors"/>
    <property type="match status" value="1"/>
</dbReference>
<evidence type="ECO:0000256" key="3">
    <source>
        <dbReference type="ARBA" id="ARBA00023082"/>
    </source>
</evidence>
<evidence type="ECO:0000256" key="4">
    <source>
        <dbReference type="ARBA" id="ARBA00023125"/>
    </source>
</evidence>
<sequence length="165" mass="19024">MSQYGEDVWNFAYFLTRQREAADDIAQDAFLAAYNSLYSFRGEASVKSWLLGITRYKALGYLRNAFVRRVVLMGSFREDGASASAEQVAFERMASREVWDTVLELPRKYREVLLLAYHFGLKTEEIAAALGLPEGTVKSRLSRARKKMSECWSRREDGRHEYEQA</sequence>
<dbReference type="Proteomes" id="UP000267798">
    <property type="component" value="Unassembled WGS sequence"/>
</dbReference>
<accession>A0A3A6PG93</accession>
<comment type="similarity">
    <text evidence="1 6">Belongs to the sigma-70 factor family. ECF subfamily.</text>
</comment>
<evidence type="ECO:0000256" key="2">
    <source>
        <dbReference type="ARBA" id="ARBA00023015"/>
    </source>
</evidence>
<dbReference type="EMBL" id="QXQB01000003">
    <property type="protein sequence ID" value="RJX39240.1"/>
    <property type="molecule type" value="Genomic_DNA"/>
</dbReference>
<feature type="domain" description="HTH luxR-type" evidence="7">
    <location>
        <begin position="120"/>
        <end position="147"/>
    </location>
</feature>
<gene>
    <name evidence="8" type="ORF">D3P09_14840</name>
</gene>
<dbReference type="InterPro" id="IPR013325">
    <property type="entry name" value="RNA_pol_sigma_r2"/>
</dbReference>
<dbReference type="InterPro" id="IPR000792">
    <property type="entry name" value="Tscrpt_reg_LuxR_C"/>
</dbReference>
<dbReference type="InterPro" id="IPR000838">
    <property type="entry name" value="RNA_pol_sigma70_ECF_CS"/>
</dbReference>
<dbReference type="PROSITE" id="PS00622">
    <property type="entry name" value="HTH_LUXR_1"/>
    <property type="match status" value="1"/>
</dbReference>
<keyword evidence="3 6" id="KW-0731">Sigma factor</keyword>
<dbReference type="InterPro" id="IPR039425">
    <property type="entry name" value="RNA_pol_sigma-70-like"/>
</dbReference>
<evidence type="ECO:0000256" key="5">
    <source>
        <dbReference type="ARBA" id="ARBA00023163"/>
    </source>
</evidence>
<keyword evidence="5 6" id="KW-0804">Transcription</keyword>
<dbReference type="OrthoDB" id="9794508at2"/>
<evidence type="ECO:0000259" key="7">
    <source>
        <dbReference type="PROSITE" id="PS00622"/>
    </source>
</evidence>
<dbReference type="Pfam" id="PF08281">
    <property type="entry name" value="Sigma70_r4_2"/>
    <property type="match status" value="1"/>
</dbReference>
<dbReference type="InterPro" id="IPR013324">
    <property type="entry name" value="RNA_pol_sigma_r3/r4-like"/>
</dbReference>
<dbReference type="GO" id="GO:0006950">
    <property type="term" value="P:response to stress"/>
    <property type="evidence" value="ECO:0007669"/>
    <property type="project" value="UniProtKB-ARBA"/>
</dbReference>
<dbReference type="Pfam" id="PF04542">
    <property type="entry name" value="Sigma70_r2"/>
    <property type="match status" value="1"/>
</dbReference>
<dbReference type="NCBIfam" id="TIGR02937">
    <property type="entry name" value="sigma70-ECF"/>
    <property type="match status" value="1"/>
</dbReference>
<protein>
    <recommendedName>
        <fullName evidence="6">RNA polymerase sigma factor</fullName>
    </recommendedName>
</protein>
<keyword evidence="2 6" id="KW-0805">Transcription regulation</keyword>
<comment type="caution">
    <text evidence="8">The sequence shown here is derived from an EMBL/GenBank/DDBJ whole genome shotgun (WGS) entry which is preliminary data.</text>
</comment>
<keyword evidence="9" id="KW-1185">Reference proteome</keyword>
<dbReference type="PANTHER" id="PTHR43133">
    <property type="entry name" value="RNA POLYMERASE ECF-TYPE SIGMA FACTO"/>
    <property type="match status" value="1"/>
</dbReference>
<evidence type="ECO:0000313" key="9">
    <source>
        <dbReference type="Proteomes" id="UP000267798"/>
    </source>
</evidence>
<dbReference type="CDD" id="cd06171">
    <property type="entry name" value="Sigma70_r4"/>
    <property type="match status" value="1"/>
</dbReference>
<dbReference type="Gene3D" id="1.10.1740.10">
    <property type="match status" value="1"/>
</dbReference>
<dbReference type="GO" id="GO:0016987">
    <property type="term" value="F:sigma factor activity"/>
    <property type="evidence" value="ECO:0007669"/>
    <property type="project" value="UniProtKB-KW"/>
</dbReference>
<dbReference type="PANTHER" id="PTHR43133:SF46">
    <property type="entry name" value="RNA POLYMERASE SIGMA-70 FACTOR ECF SUBFAMILY"/>
    <property type="match status" value="1"/>
</dbReference>
<evidence type="ECO:0000256" key="1">
    <source>
        <dbReference type="ARBA" id="ARBA00010641"/>
    </source>
</evidence>
<keyword evidence="4 6" id="KW-0238">DNA-binding</keyword>
<name>A0A3A6PG93_9BACL</name>
<evidence type="ECO:0000313" key="8">
    <source>
        <dbReference type="EMBL" id="RJX39240.1"/>
    </source>
</evidence>
<dbReference type="InterPro" id="IPR036388">
    <property type="entry name" value="WH-like_DNA-bd_sf"/>
</dbReference>
<proteinExistence type="inferred from homology"/>
<reference evidence="8 9" key="1">
    <citation type="submission" date="2018-09" db="EMBL/GenBank/DDBJ databases">
        <title>Paenibacillus aracenensis nov. sp. isolated from a cave in southern Spain.</title>
        <authorList>
            <person name="Jurado V."/>
            <person name="Gutierrez-Patricio S."/>
            <person name="Gonzalez-Pimentel J.L."/>
            <person name="Miller A.Z."/>
            <person name="Laiz L."/>
            <person name="Saiz-Jimenez C."/>
        </authorList>
    </citation>
    <scope>NUCLEOTIDE SEQUENCE [LARGE SCALE GENOMIC DNA]</scope>
    <source>
        <strain evidence="8 9">JCM 19203</strain>
    </source>
</reference>
<dbReference type="GO" id="GO:0003677">
    <property type="term" value="F:DNA binding"/>
    <property type="evidence" value="ECO:0007669"/>
    <property type="project" value="UniProtKB-KW"/>
</dbReference>